<dbReference type="InterPro" id="IPR019819">
    <property type="entry name" value="Carboxylesterase_B_CS"/>
</dbReference>
<keyword evidence="3 6" id="KW-0378">Hydrolase</keyword>
<feature type="domain" description="Carboxylesterase type B" evidence="8">
    <location>
        <begin position="21"/>
        <end position="539"/>
    </location>
</feature>
<dbReference type="Pfam" id="PF00135">
    <property type="entry name" value="COesterase"/>
    <property type="match status" value="1"/>
</dbReference>
<accession>A0ABM1NAQ8</accession>
<proteinExistence type="inferred from homology"/>
<keyword evidence="7" id="KW-0732">Signal</keyword>
<dbReference type="Gene3D" id="3.40.50.1820">
    <property type="entry name" value="alpha/beta hydrolase"/>
    <property type="match status" value="1"/>
</dbReference>
<dbReference type="InterPro" id="IPR002018">
    <property type="entry name" value="CarbesteraseB"/>
</dbReference>
<dbReference type="SUPFAM" id="SSF53474">
    <property type="entry name" value="alpha/beta-Hydrolases"/>
    <property type="match status" value="1"/>
</dbReference>
<keyword evidence="5" id="KW-0325">Glycoprotein</keyword>
<dbReference type="PROSITE" id="PS00941">
    <property type="entry name" value="CARBOXYLESTERASE_B_2"/>
    <property type="match status" value="1"/>
</dbReference>
<evidence type="ECO:0000256" key="2">
    <source>
        <dbReference type="ARBA" id="ARBA00022487"/>
    </source>
</evidence>
<reference evidence="10" key="1">
    <citation type="submission" date="2025-08" db="UniProtKB">
        <authorList>
            <consortium name="RefSeq"/>
        </authorList>
    </citation>
    <scope>IDENTIFICATION</scope>
    <source>
        <tissue evidence="10">Whole Larva</tissue>
    </source>
</reference>
<feature type="signal peptide" evidence="7">
    <location>
        <begin position="1"/>
        <end position="15"/>
    </location>
</feature>
<dbReference type="PANTHER" id="PTHR43142:SF1">
    <property type="entry name" value="CARBOXYLIC ESTER HYDROLASE"/>
    <property type="match status" value="1"/>
</dbReference>
<dbReference type="RefSeq" id="XP_017783908.1">
    <property type="nucleotide sequence ID" value="XM_017928419.1"/>
</dbReference>
<evidence type="ECO:0000256" key="5">
    <source>
        <dbReference type="ARBA" id="ARBA00023180"/>
    </source>
</evidence>
<dbReference type="GeneID" id="108567768"/>
<comment type="similarity">
    <text evidence="1 6">Belongs to the type-B carboxylesterase/lipase family.</text>
</comment>
<feature type="chain" id="PRO_5045077229" description="Carboxylic ester hydrolase" evidence="7">
    <location>
        <begin position="16"/>
        <end position="552"/>
    </location>
</feature>
<dbReference type="InterPro" id="IPR019826">
    <property type="entry name" value="Carboxylesterase_B_AS"/>
</dbReference>
<evidence type="ECO:0000256" key="4">
    <source>
        <dbReference type="ARBA" id="ARBA00023157"/>
    </source>
</evidence>
<dbReference type="Proteomes" id="UP000695000">
    <property type="component" value="Unplaced"/>
</dbReference>
<keyword evidence="2" id="KW-0719">Serine esterase</keyword>
<keyword evidence="9" id="KW-1185">Reference proteome</keyword>
<sequence>MLHLLMLVILRVAASEDEGLLVSTRNGDIQGKMMEIKSGNEIRAFLGIRYAKPPIENLRFMPPQPLEKLQGVQMATTIHASCPQVITYIPGSQFEGEEDCLYLNVYAPKVSNKLLPVMVYIHGGGFLFGGGNTLTHGPDKLLDEEIVLVVINYRLGPLGFLSTADEVVPGNNGLKDQTMSLRWVQEHIQYFGGDPTQVTIFGESAGGASTHFHVISSLSKGLFQTSISQSGSAFCPWALSSPREAYDLGRKIAKLLECPTESSEEMVKCLKTIDVKRFFQVQAQFLHWDVDPLTIFVPVIEIDHDGAFISKHPENIIKSGEVNRVTWITGLTKDEGAIRCCGIVGRGRFDEFKRDFDKITPASLFYKGRVSSEKTYTKKIRDFYFKKEFSVQQTTHMYTDGLILMSLQKALNLHRKYSKIPLYFYLFNYSGSMTFTEIFGDKDNDYGVCHADELIYLFPYEDVFFGGRKPSENDVLMTKTLTKLWTNFAKYKQPTVSDSNWSHAQWEPVQTDSNEYFYIGGPDEFKMDANMFPERVQFWNELQASSEYKDEL</sequence>
<gene>
    <name evidence="10" type="primary">LOC108567768</name>
</gene>
<evidence type="ECO:0000259" key="8">
    <source>
        <dbReference type="Pfam" id="PF00135"/>
    </source>
</evidence>
<evidence type="ECO:0000256" key="3">
    <source>
        <dbReference type="ARBA" id="ARBA00022801"/>
    </source>
</evidence>
<evidence type="ECO:0000256" key="1">
    <source>
        <dbReference type="ARBA" id="ARBA00005964"/>
    </source>
</evidence>
<protein>
    <recommendedName>
        <fullName evidence="6">Carboxylic ester hydrolase</fullName>
        <ecNumber evidence="6">3.1.1.-</ecNumber>
    </recommendedName>
</protein>
<organism evidence="9 10">
    <name type="scientific">Nicrophorus vespilloides</name>
    <name type="common">Boreal carrion beetle</name>
    <dbReference type="NCBI Taxonomy" id="110193"/>
    <lineage>
        <taxon>Eukaryota</taxon>
        <taxon>Metazoa</taxon>
        <taxon>Ecdysozoa</taxon>
        <taxon>Arthropoda</taxon>
        <taxon>Hexapoda</taxon>
        <taxon>Insecta</taxon>
        <taxon>Pterygota</taxon>
        <taxon>Neoptera</taxon>
        <taxon>Endopterygota</taxon>
        <taxon>Coleoptera</taxon>
        <taxon>Polyphaga</taxon>
        <taxon>Staphyliniformia</taxon>
        <taxon>Silphidae</taxon>
        <taxon>Nicrophorinae</taxon>
        <taxon>Nicrophorus</taxon>
    </lineage>
</organism>
<evidence type="ECO:0000256" key="7">
    <source>
        <dbReference type="SAM" id="SignalP"/>
    </source>
</evidence>
<dbReference type="EC" id="3.1.1.-" evidence="6"/>
<dbReference type="PROSITE" id="PS00122">
    <property type="entry name" value="CARBOXYLESTERASE_B_1"/>
    <property type="match status" value="1"/>
</dbReference>
<evidence type="ECO:0000313" key="10">
    <source>
        <dbReference type="RefSeq" id="XP_017783908.1"/>
    </source>
</evidence>
<evidence type="ECO:0000313" key="9">
    <source>
        <dbReference type="Proteomes" id="UP000695000"/>
    </source>
</evidence>
<name>A0ABM1NAQ8_NICVS</name>
<dbReference type="PANTHER" id="PTHR43142">
    <property type="entry name" value="CARBOXYLIC ESTER HYDROLASE"/>
    <property type="match status" value="1"/>
</dbReference>
<keyword evidence="4" id="KW-1015">Disulfide bond</keyword>
<dbReference type="InterPro" id="IPR029058">
    <property type="entry name" value="AB_hydrolase_fold"/>
</dbReference>
<evidence type="ECO:0000256" key="6">
    <source>
        <dbReference type="RuleBase" id="RU361235"/>
    </source>
</evidence>